<name>A0ACB5PM40_9BACT</name>
<accession>A0ACB5PM40</accession>
<gene>
    <name evidence="1" type="ORF">GCM10011375_04470</name>
</gene>
<sequence>MQTPIMDNCHPQMRPWRLGGKLVVLALLLLLSLPAAAQSSQIQVAREFLIAVLRGDNSAAYKLLAPEVSNTVSKKQFRAAVRPLYEQGRELGRPIALYKLGLRLGEEAQPRYFYAFSFKSDTLQPTPRVMLDVTFRDTTAMRILSFGMIPAPQSKRK</sequence>
<protein>
    <submittedName>
        <fullName evidence="1">Uncharacterized protein</fullName>
    </submittedName>
</protein>
<proteinExistence type="predicted"/>
<comment type="caution">
    <text evidence="1">The sequence shown here is derived from an EMBL/GenBank/DDBJ whole genome shotgun (WGS) entry which is preliminary data.</text>
</comment>
<evidence type="ECO:0000313" key="2">
    <source>
        <dbReference type="Proteomes" id="UP000605392"/>
    </source>
</evidence>
<reference evidence="1 2" key="1">
    <citation type="journal article" date="2019" name="Int. J. Syst. Evol. Microbiol.">
        <title>The Global Catalogue of Microorganisms (GCM) 10K type strain sequencing project: providing services to taxonomists for standard genome sequencing and annotation.</title>
        <authorList>
            <consortium name="The Broad Institute Genomics Platform"/>
            <consortium name="The Broad Institute Genome Sequencing Center for Infectious Disease"/>
            <person name="Wu L."/>
            <person name="Ma J."/>
        </authorList>
    </citation>
    <scope>NUCLEOTIDE SEQUENCE [LARGE SCALE GENOMIC DNA]</scope>
    <source>
        <strain evidence="1 2">CGMCC 1.12720</strain>
    </source>
</reference>
<dbReference type="EMBL" id="BMFN01000001">
    <property type="protein sequence ID" value="GGF52103.1"/>
    <property type="molecule type" value="Genomic_DNA"/>
</dbReference>
<keyword evidence="2" id="KW-1185">Reference proteome</keyword>
<organism evidence="1 2">
    <name type="scientific">Hymenobacter qilianensis</name>
    <dbReference type="NCBI Taxonomy" id="1385715"/>
    <lineage>
        <taxon>Bacteria</taxon>
        <taxon>Pseudomonadati</taxon>
        <taxon>Bacteroidota</taxon>
        <taxon>Cytophagia</taxon>
        <taxon>Cytophagales</taxon>
        <taxon>Hymenobacteraceae</taxon>
        <taxon>Hymenobacter</taxon>
    </lineage>
</organism>
<dbReference type="Proteomes" id="UP000605392">
    <property type="component" value="Unassembled WGS sequence"/>
</dbReference>
<evidence type="ECO:0000313" key="1">
    <source>
        <dbReference type="EMBL" id="GGF52103.1"/>
    </source>
</evidence>